<evidence type="ECO:0000256" key="2">
    <source>
        <dbReference type="ARBA" id="ARBA00022692"/>
    </source>
</evidence>
<evidence type="ECO:0000313" key="7">
    <source>
        <dbReference type="Proteomes" id="UP001354971"/>
    </source>
</evidence>
<organism evidence="6 7">
    <name type="scientific">Hyphobacterium lacteum</name>
    <dbReference type="NCBI Taxonomy" id="3116575"/>
    <lineage>
        <taxon>Bacteria</taxon>
        <taxon>Pseudomonadati</taxon>
        <taxon>Pseudomonadota</taxon>
        <taxon>Alphaproteobacteria</taxon>
        <taxon>Maricaulales</taxon>
        <taxon>Maricaulaceae</taxon>
        <taxon>Hyphobacterium</taxon>
    </lineage>
</organism>
<keyword evidence="4 5" id="KW-0472">Membrane</keyword>
<feature type="transmembrane region" description="Helical" evidence="5">
    <location>
        <begin position="148"/>
        <end position="167"/>
    </location>
</feature>
<evidence type="ECO:0000313" key="6">
    <source>
        <dbReference type="EMBL" id="MEE2526021.1"/>
    </source>
</evidence>
<dbReference type="Proteomes" id="UP001354971">
    <property type="component" value="Unassembled WGS sequence"/>
</dbReference>
<keyword evidence="3 5" id="KW-1133">Transmembrane helix</keyword>
<accession>A0ABU7LQW1</accession>
<feature type="transmembrane region" description="Helical" evidence="5">
    <location>
        <begin position="74"/>
        <end position="93"/>
    </location>
</feature>
<evidence type="ECO:0000256" key="1">
    <source>
        <dbReference type="ARBA" id="ARBA00004141"/>
    </source>
</evidence>
<dbReference type="PIRSF" id="PIRSF033913">
    <property type="entry name" value="S-S_format_DsbB"/>
    <property type="match status" value="1"/>
</dbReference>
<proteinExistence type="predicted"/>
<reference evidence="6 7" key="1">
    <citation type="submission" date="2024-01" db="EMBL/GenBank/DDBJ databases">
        <title>Hyphobacterium bacterium isolated from marine sediment.</title>
        <authorList>
            <person name="Zhao S."/>
        </authorList>
    </citation>
    <scope>NUCLEOTIDE SEQUENCE [LARGE SCALE GENOMIC DNA]</scope>
    <source>
        <strain evidence="7">HN65</strain>
    </source>
</reference>
<dbReference type="SUPFAM" id="SSF158442">
    <property type="entry name" value="DsbB-like"/>
    <property type="match status" value="1"/>
</dbReference>
<sequence length="170" mass="18264">MNSITSCLTAQRWPILAAIASALILGGAYFFQYVLGYEPCALCYDQRHIHKAVILAGLAGGLGMMFVPALQKYAMWICILLAAILAYSAYFAGWHAGIEYDWWEGPASCTTTGSVDFSTVDLMAVLDGTAPVVLCDEAAWTLLGISMAGYNAIMSFGLAIASAYIGIKRR</sequence>
<gene>
    <name evidence="6" type="ORF">V0U79_06550</name>
</gene>
<dbReference type="InterPro" id="IPR024199">
    <property type="entry name" value="Uncharacterised_DsbB"/>
</dbReference>
<keyword evidence="7" id="KW-1185">Reference proteome</keyword>
<name>A0ABU7LQW1_9PROT</name>
<evidence type="ECO:0000256" key="4">
    <source>
        <dbReference type="ARBA" id="ARBA00023136"/>
    </source>
</evidence>
<dbReference type="InterPro" id="IPR003752">
    <property type="entry name" value="DiS_bond_form_DsbB/BdbC"/>
</dbReference>
<protein>
    <submittedName>
        <fullName evidence="6">Disulfide bond formation protein B</fullName>
    </submittedName>
</protein>
<comment type="caution">
    <text evidence="6">The sequence shown here is derived from an EMBL/GenBank/DDBJ whole genome shotgun (WGS) entry which is preliminary data.</text>
</comment>
<dbReference type="Pfam" id="PF02600">
    <property type="entry name" value="DsbB"/>
    <property type="match status" value="1"/>
</dbReference>
<evidence type="ECO:0000256" key="3">
    <source>
        <dbReference type="ARBA" id="ARBA00022989"/>
    </source>
</evidence>
<dbReference type="RefSeq" id="WP_330198680.1">
    <property type="nucleotide sequence ID" value="NZ_JAZDRP010000003.1"/>
</dbReference>
<dbReference type="Gene3D" id="1.20.1550.10">
    <property type="entry name" value="DsbB-like"/>
    <property type="match status" value="1"/>
</dbReference>
<keyword evidence="2 5" id="KW-0812">Transmembrane</keyword>
<evidence type="ECO:0000256" key="5">
    <source>
        <dbReference type="SAM" id="Phobius"/>
    </source>
</evidence>
<dbReference type="EMBL" id="JAZDRP010000003">
    <property type="protein sequence ID" value="MEE2526021.1"/>
    <property type="molecule type" value="Genomic_DNA"/>
</dbReference>
<feature type="transmembrane region" description="Helical" evidence="5">
    <location>
        <begin position="48"/>
        <end position="67"/>
    </location>
</feature>
<feature type="transmembrane region" description="Helical" evidence="5">
    <location>
        <begin position="12"/>
        <end position="36"/>
    </location>
</feature>
<comment type="subcellular location">
    <subcellularLocation>
        <location evidence="1">Membrane</location>
        <topology evidence="1">Multi-pass membrane protein</topology>
    </subcellularLocation>
</comment>
<dbReference type="InterPro" id="IPR023380">
    <property type="entry name" value="DsbB-like_sf"/>
</dbReference>